<keyword evidence="3" id="KW-0175">Coiled coil</keyword>
<dbReference type="STRING" id="999894.TDIS_0875"/>
<dbReference type="InterPro" id="IPR051796">
    <property type="entry name" value="ISF_SsuE-like"/>
</dbReference>
<keyword evidence="1" id="KW-0285">Flavoprotein</keyword>
<keyword evidence="6" id="KW-1185">Reference proteome</keyword>
<dbReference type="Proteomes" id="UP000078390">
    <property type="component" value="Unassembled WGS sequence"/>
</dbReference>
<dbReference type="InterPro" id="IPR005025">
    <property type="entry name" value="FMN_Rdtase-like_dom"/>
</dbReference>
<keyword evidence="2" id="KW-0288">FMN</keyword>
<proteinExistence type="predicted"/>
<feature type="coiled-coil region" evidence="3">
    <location>
        <begin position="197"/>
        <end position="224"/>
    </location>
</feature>
<organism evidence="5 6">
    <name type="scientific">Thermosulfurimonas dismutans</name>
    <dbReference type="NCBI Taxonomy" id="999894"/>
    <lineage>
        <taxon>Bacteria</taxon>
        <taxon>Pseudomonadati</taxon>
        <taxon>Thermodesulfobacteriota</taxon>
        <taxon>Thermodesulfobacteria</taxon>
        <taxon>Thermodesulfobacteriales</taxon>
        <taxon>Thermodesulfobacteriaceae</taxon>
        <taxon>Thermosulfurimonas</taxon>
    </lineage>
</organism>
<accession>A0A179D5F2</accession>
<dbReference type="Gene3D" id="3.40.50.360">
    <property type="match status" value="1"/>
</dbReference>
<protein>
    <submittedName>
        <fullName evidence="5">Iron-sulfur flavoprotein</fullName>
    </submittedName>
</protein>
<evidence type="ECO:0000256" key="2">
    <source>
        <dbReference type="ARBA" id="ARBA00022643"/>
    </source>
</evidence>
<dbReference type="GO" id="GO:0016491">
    <property type="term" value="F:oxidoreductase activity"/>
    <property type="evidence" value="ECO:0007669"/>
    <property type="project" value="InterPro"/>
</dbReference>
<evidence type="ECO:0000313" key="5">
    <source>
        <dbReference type="EMBL" id="OAQ20949.1"/>
    </source>
</evidence>
<name>A0A179D5F2_9BACT</name>
<dbReference type="PANTHER" id="PTHR43278">
    <property type="entry name" value="NAD(P)H-DEPENDENT FMN-CONTAINING OXIDOREDUCTASE YWQN-RELATED"/>
    <property type="match status" value="1"/>
</dbReference>
<sequence length="236" mass="25965">MPRIIGILGSPHPFGGSGSLLRCALYAAEEEGVATELISVYAQKIEPCIGCVQEEEPTCKYPCIFEDYGKEILQKLKKADGYIIASPVYWYGPSGPLKILIDRMTALENMVAFGEPSYVEGKAVGVITVGADAGVTLSGAYLLTVLNAMGAVIPPWAHAYSHRGKEAIFDDRAAMDAINVGRLTARLVKILKGYSEKLAYKEDLDQLERIRQRVLKDKMIWEEENERDELYGKSGS</sequence>
<reference evidence="5 6" key="1">
    <citation type="submission" date="2016-04" db="EMBL/GenBank/DDBJ databases">
        <title>Genome analysis of Thermosulfurimonas dismutans, the first thermophilic sulfur-disproportionating bacterium of the phylum Thermodesulfobacteria.</title>
        <authorList>
            <person name="Mardanov A.V."/>
            <person name="Beletsky A.V."/>
            <person name="Kadnikov V.V."/>
            <person name="Slobodkin A.I."/>
            <person name="Ravin N.V."/>
        </authorList>
    </citation>
    <scope>NUCLEOTIDE SEQUENCE [LARGE SCALE GENOMIC DNA]</scope>
    <source>
        <strain evidence="5 6">S95</strain>
    </source>
</reference>
<comment type="caution">
    <text evidence="5">The sequence shown here is derived from an EMBL/GenBank/DDBJ whole genome shotgun (WGS) entry which is preliminary data.</text>
</comment>
<evidence type="ECO:0000313" key="6">
    <source>
        <dbReference type="Proteomes" id="UP000078390"/>
    </source>
</evidence>
<evidence type="ECO:0000256" key="1">
    <source>
        <dbReference type="ARBA" id="ARBA00022630"/>
    </source>
</evidence>
<dbReference type="Pfam" id="PF03358">
    <property type="entry name" value="FMN_red"/>
    <property type="match status" value="1"/>
</dbReference>
<evidence type="ECO:0000256" key="3">
    <source>
        <dbReference type="SAM" id="Coils"/>
    </source>
</evidence>
<dbReference type="InterPro" id="IPR029039">
    <property type="entry name" value="Flavoprotein-like_sf"/>
</dbReference>
<feature type="domain" description="NADPH-dependent FMN reductase-like" evidence="4">
    <location>
        <begin position="2"/>
        <end position="156"/>
    </location>
</feature>
<gene>
    <name evidence="5" type="ORF">TDIS_0875</name>
</gene>
<dbReference type="OrthoDB" id="9805976at2"/>
<dbReference type="SUPFAM" id="SSF52218">
    <property type="entry name" value="Flavoproteins"/>
    <property type="match status" value="1"/>
</dbReference>
<dbReference type="RefSeq" id="WP_068669699.1">
    <property type="nucleotide sequence ID" value="NZ_LWLG01000004.1"/>
</dbReference>
<dbReference type="PANTHER" id="PTHR43278:SF1">
    <property type="entry name" value="IRON-SULFUR FLAVOPROTEIN MJ1083"/>
    <property type="match status" value="1"/>
</dbReference>
<evidence type="ECO:0000259" key="4">
    <source>
        <dbReference type="Pfam" id="PF03358"/>
    </source>
</evidence>
<dbReference type="AlphaFoldDB" id="A0A179D5F2"/>
<dbReference type="EMBL" id="LWLG01000004">
    <property type="protein sequence ID" value="OAQ20949.1"/>
    <property type="molecule type" value="Genomic_DNA"/>
</dbReference>